<keyword evidence="2" id="KW-1185">Reference proteome</keyword>
<comment type="caution">
    <text evidence="1">The sequence shown here is derived from an EMBL/GenBank/DDBJ whole genome shotgun (WGS) entry which is preliminary data.</text>
</comment>
<organism evidence="1 2">
    <name type="scientific">Flavobacterium cellulosilyticum</name>
    <dbReference type="NCBI Taxonomy" id="2541731"/>
    <lineage>
        <taxon>Bacteria</taxon>
        <taxon>Pseudomonadati</taxon>
        <taxon>Bacteroidota</taxon>
        <taxon>Flavobacteriia</taxon>
        <taxon>Flavobacteriales</taxon>
        <taxon>Flavobacteriaceae</taxon>
        <taxon>Flavobacterium</taxon>
    </lineage>
</organism>
<evidence type="ECO:0000313" key="2">
    <source>
        <dbReference type="Proteomes" id="UP000295479"/>
    </source>
</evidence>
<dbReference type="RefSeq" id="WP_132004461.1">
    <property type="nucleotide sequence ID" value="NZ_SMFK01000004.1"/>
</dbReference>
<gene>
    <name evidence="1" type="ORF">E0F76_08960</name>
</gene>
<dbReference type="OrthoDB" id="839726at2"/>
<dbReference type="EMBL" id="SMFK01000004">
    <property type="protein sequence ID" value="TDD97428.1"/>
    <property type="molecule type" value="Genomic_DNA"/>
</dbReference>
<name>A0A4R5CBU9_9FLAO</name>
<proteinExistence type="predicted"/>
<evidence type="ECO:0000313" key="1">
    <source>
        <dbReference type="EMBL" id="TDD97428.1"/>
    </source>
</evidence>
<dbReference type="Proteomes" id="UP000295479">
    <property type="component" value="Unassembled WGS sequence"/>
</dbReference>
<reference evidence="1 2" key="1">
    <citation type="submission" date="2019-03" db="EMBL/GenBank/DDBJ databases">
        <title>Flavobacterium AR-3-4 sp. nov. isolated from arctic soil.</title>
        <authorList>
            <person name="Chaudhary D.K."/>
        </authorList>
    </citation>
    <scope>NUCLEOTIDE SEQUENCE [LARGE SCALE GENOMIC DNA]</scope>
    <source>
        <strain evidence="1 2">AR-3-4</strain>
    </source>
</reference>
<dbReference type="AlphaFoldDB" id="A0A4R5CBU9"/>
<sequence>MKLISKILIIIFITFILTPSVLTVIDKSKDTSVFYSFSEEDLSKKELKNYIFNSFHHEILILSKMNSKIILSENLSKHENISATIFIPPPDRV</sequence>
<protein>
    <submittedName>
        <fullName evidence="1">Uncharacterized protein</fullName>
    </submittedName>
</protein>
<accession>A0A4R5CBU9</accession>